<comment type="catalytic activity">
    <reaction evidence="1 6">
        <text>3'-dephospho-CoA + ATP = 2'-(5''-triphospho-alpha-D-ribosyl)-3'-dephospho-CoA + adenine</text>
        <dbReference type="Rhea" id="RHEA:15117"/>
        <dbReference type="ChEBI" id="CHEBI:16708"/>
        <dbReference type="ChEBI" id="CHEBI:30616"/>
        <dbReference type="ChEBI" id="CHEBI:57328"/>
        <dbReference type="ChEBI" id="CHEBI:61378"/>
        <dbReference type="EC" id="2.4.2.52"/>
    </reaction>
</comment>
<dbReference type="GO" id="GO:0005524">
    <property type="term" value="F:ATP binding"/>
    <property type="evidence" value="ECO:0007669"/>
    <property type="project" value="UniProtKB-KW"/>
</dbReference>
<dbReference type="PANTHER" id="PTHR30201">
    <property type="entry name" value="TRIPHOSPHORIBOSYL-DEPHOSPHO-COA SYNTHASE"/>
    <property type="match status" value="1"/>
</dbReference>
<keyword evidence="4 6" id="KW-0547">Nucleotide-binding</keyword>
<dbReference type="EMBL" id="LR134253">
    <property type="protein sequence ID" value="VED50840.1"/>
    <property type="molecule type" value="Genomic_DNA"/>
</dbReference>
<sequence>MTILPARHPECGVQRSVAELAAEAMYREITLTPKPGLVDRDNSGAHQDMNFTVFMASIAAVAPWFSLFFNVGKETASLGGMQTLRAIRPTGLACEQAMFAATGGVNTHKGGIFSLGLLCAAAGRLSQRDEALTQRSLCNETRLICTGIVELELKKSGVAKTKGEQLFQTFGFTGARGEAASGFMTARTAGLPVLEKSLRQGEPERVALLRMLLGLMAENPDTNLLSRGGIAGLNYVRRYARRLLNIKNLTSEKLDKALTRMNSECVKRNLSPGGSADLLAVGWLLSKFPRE</sequence>
<dbReference type="RefSeq" id="WP_041145403.1">
    <property type="nucleotide sequence ID" value="NZ_BJNO01000001.1"/>
</dbReference>
<keyword evidence="10" id="KW-1185">Reference proteome</keyword>
<dbReference type="Proteomes" id="UP000594500">
    <property type="component" value="Chromosome"/>
</dbReference>
<dbReference type="InterPro" id="IPR002736">
    <property type="entry name" value="CitG"/>
</dbReference>
<evidence type="ECO:0000256" key="6">
    <source>
        <dbReference type="HAMAP-Rule" id="MF_00397"/>
    </source>
</evidence>
<dbReference type="InterPro" id="IPR017551">
    <property type="entry name" value="TriPribosyl-deP-CoA_syn_CitG"/>
</dbReference>
<evidence type="ECO:0000313" key="7">
    <source>
        <dbReference type="EMBL" id="QPF06500.1"/>
    </source>
</evidence>
<dbReference type="GO" id="GO:0051191">
    <property type="term" value="P:prosthetic group biosynthetic process"/>
    <property type="evidence" value="ECO:0007669"/>
    <property type="project" value="TreeGrafter"/>
</dbReference>
<evidence type="ECO:0000256" key="2">
    <source>
        <dbReference type="ARBA" id="ARBA00006812"/>
    </source>
</evidence>
<dbReference type="AlphaFoldDB" id="A0A485BEI9"/>
<keyword evidence="7" id="KW-0328">Glycosyltransferase</keyword>
<dbReference type="GO" id="GO:0016757">
    <property type="term" value="F:glycosyltransferase activity"/>
    <property type="evidence" value="ECO:0007669"/>
    <property type="project" value="UniProtKB-KW"/>
</dbReference>
<dbReference type="PANTHER" id="PTHR30201:SF2">
    <property type="entry name" value="2-(5''-TRIPHOSPHORIBOSYL)-3'-DEPHOSPHOCOENZYME-A SYNTHASE"/>
    <property type="match status" value="1"/>
</dbReference>
<comment type="similarity">
    <text evidence="2 6">Belongs to the CitG/MdcB family.</text>
</comment>
<dbReference type="Proteomes" id="UP000332594">
    <property type="component" value="Unassembled WGS sequence"/>
</dbReference>
<accession>A0A485BEI9</accession>
<evidence type="ECO:0000313" key="10">
    <source>
        <dbReference type="Proteomes" id="UP000267630"/>
    </source>
</evidence>
<name>A0A485BEI9_RAOTE</name>
<dbReference type="Proteomes" id="UP000267630">
    <property type="component" value="Chromosome 3"/>
</dbReference>
<organism evidence="9 11">
    <name type="scientific">Raoultella terrigena</name>
    <name type="common">Klebsiella terrigena</name>
    <dbReference type="NCBI Taxonomy" id="577"/>
    <lineage>
        <taxon>Bacteria</taxon>
        <taxon>Pseudomonadati</taxon>
        <taxon>Pseudomonadota</taxon>
        <taxon>Gammaproteobacteria</taxon>
        <taxon>Enterobacterales</taxon>
        <taxon>Enterobacteriaceae</taxon>
        <taxon>Klebsiella/Raoultella group</taxon>
        <taxon>Raoultella</taxon>
    </lineage>
</organism>
<evidence type="ECO:0000313" key="12">
    <source>
        <dbReference type="Proteomes" id="UP000594500"/>
    </source>
</evidence>
<keyword evidence="3 6" id="KW-0808">Transferase</keyword>
<dbReference type="GO" id="GO:0046917">
    <property type="term" value="F:triphosphoribosyl-dephospho-CoA synthase activity"/>
    <property type="evidence" value="ECO:0007669"/>
    <property type="project" value="UniProtKB-UniRule"/>
</dbReference>
<evidence type="ECO:0000256" key="5">
    <source>
        <dbReference type="ARBA" id="ARBA00022840"/>
    </source>
</evidence>
<dbReference type="NCBIfam" id="TIGR03125">
    <property type="entry name" value="citrate_citG"/>
    <property type="match status" value="1"/>
</dbReference>
<evidence type="ECO:0000256" key="4">
    <source>
        <dbReference type="ARBA" id="ARBA00022741"/>
    </source>
</evidence>
<dbReference type="Gene3D" id="1.10.4200.10">
    <property type="entry name" value="Triphosphoribosyl-dephospho-CoA protein"/>
    <property type="match status" value="1"/>
</dbReference>
<dbReference type="EMBL" id="CAADJG010000002">
    <property type="protein sequence ID" value="VFS72175.1"/>
    <property type="molecule type" value="Genomic_DNA"/>
</dbReference>
<proteinExistence type="inferred from homology"/>
<keyword evidence="5 6" id="KW-0067">ATP-binding</keyword>
<evidence type="ECO:0000256" key="3">
    <source>
        <dbReference type="ARBA" id="ARBA00022679"/>
    </source>
</evidence>
<dbReference type="Pfam" id="PF01874">
    <property type="entry name" value="CitG"/>
    <property type="match status" value="1"/>
</dbReference>
<evidence type="ECO:0000313" key="8">
    <source>
        <dbReference type="EMBL" id="VED50840.1"/>
    </source>
</evidence>
<reference evidence="9 11" key="1">
    <citation type="submission" date="2019-03" db="EMBL/GenBank/DDBJ databases">
        <authorList>
            <consortium name="Pathogen Informatics"/>
        </authorList>
    </citation>
    <scope>NUCLEOTIDE SEQUENCE [LARGE SCALE GENOMIC DNA]</scope>
    <source>
        <strain evidence="9 11">NCTC13038</strain>
        <strain evidence="8 10">NCTC9997</strain>
    </source>
</reference>
<dbReference type="HAMAP" id="MF_00397">
    <property type="entry name" value="CitG"/>
    <property type="match status" value="1"/>
</dbReference>
<dbReference type="EMBL" id="CP062916">
    <property type="protein sequence ID" value="QPF06500.1"/>
    <property type="molecule type" value="Genomic_DNA"/>
</dbReference>
<protein>
    <recommendedName>
        <fullName evidence="6">Probable 2-(5''-triphosphoribosyl)-3'-dephosphocoenzyme-A synthase</fullName>
        <shortName evidence="6">2-(5''-triphosphoribosyl)-3'-dephospho-CoA synthase</shortName>
        <ecNumber evidence="6">2.4.2.52</ecNumber>
    </recommendedName>
</protein>
<gene>
    <name evidence="6 7" type="primary">citG</name>
    <name evidence="7" type="ORF">IMO34_13990</name>
    <name evidence="9" type="ORF">NCTC13038_02515</name>
    <name evidence="8" type="ORF">NCTC9997_03445</name>
</gene>
<dbReference type="EC" id="2.4.2.52" evidence="6"/>
<evidence type="ECO:0000313" key="11">
    <source>
        <dbReference type="Proteomes" id="UP000332594"/>
    </source>
</evidence>
<evidence type="ECO:0000313" key="9">
    <source>
        <dbReference type="EMBL" id="VFS72175.1"/>
    </source>
</evidence>
<reference evidence="7 12" key="2">
    <citation type="submission" date="2020-10" db="EMBL/GenBank/DDBJ databases">
        <title>Resistance determinants and their genetic context in bacteria from a longitudinal study of pigs reared under conventional and antibiotic-free husbandry practices.</title>
        <authorList>
            <person name="Poulin-Laprade D."/>
            <person name="Brouard J.-S."/>
            <person name="Gagnon N."/>
            <person name="Turcotte A."/>
            <person name="Langlois A."/>
            <person name="Matte J.J."/>
            <person name="Carrillo C.D."/>
            <person name="Zaheer R."/>
            <person name="McAllister T."/>
            <person name="Topp E."/>
            <person name="Talbot G."/>
        </authorList>
    </citation>
    <scope>NUCLEOTIDE SEQUENCE [LARGE SCALE GENOMIC DNA]</scope>
    <source>
        <strain evidence="7 12">Res13-Abat-PEB01-P1-04-A</strain>
    </source>
</reference>
<evidence type="ECO:0000256" key="1">
    <source>
        <dbReference type="ARBA" id="ARBA00001210"/>
    </source>
</evidence>
<dbReference type="GeneID" id="57505105"/>